<feature type="non-terminal residue" evidence="1">
    <location>
        <position position="77"/>
    </location>
</feature>
<proteinExistence type="predicted"/>
<organism evidence="1 2">
    <name type="scientific">Trifolium medium</name>
    <dbReference type="NCBI Taxonomy" id="97028"/>
    <lineage>
        <taxon>Eukaryota</taxon>
        <taxon>Viridiplantae</taxon>
        <taxon>Streptophyta</taxon>
        <taxon>Embryophyta</taxon>
        <taxon>Tracheophyta</taxon>
        <taxon>Spermatophyta</taxon>
        <taxon>Magnoliopsida</taxon>
        <taxon>eudicotyledons</taxon>
        <taxon>Gunneridae</taxon>
        <taxon>Pentapetalae</taxon>
        <taxon>rosids</taxon>
        <taxon>fabids</taxon>
        <taxon>Fabales</taxon>
        <taxon>Fabaceae</taxon>
        <taxon>Papilionoideae</taxon>
        <taxon>50 kb inversion clade</taxon>
        <taxon>NPAAA clade</taxon>
        <taxon>Hologalegina</taxon>
        <taxon>IRL clade</taxon>
        <taxon>Trifolieae</taxon>
        <taxon>Trifolium</taxon>
    </lineage>
</organism>
<reference evidence="1 2" key="1">
    <citation type="journal article" date="2018" name="Front. Plant Sci.">
        <title>Red Clover (Trifolium pratense) and Zigzag Clover (T. medium) - A Picture of Genomic Similarities and Differences.</title>
        <authorList>
            <person name="Dluhosova J."/>
            <person name="Istvanek J."/>
            <person name="Nedelnik J."/>
            <person name="Repkova J."/>
        </authorList>
    </citation>
    <scope>NUCLEOTIDE SEQUENCE [LARGE SCALE GENOMIC DNA]</scope>
    <source>
        <strain evidence="2">cv. 10/8</strain>
        <tissue evidence="1">Leaf</tissue>
    </source>
</reference>
<evidence type="ECO:0000313" key="2">
    <source>
        <dbReference type="Proteomes" id="UP000265520"/>
    </source>
</evidence>
<protein>
    <submittedName>
        <fullName evidence="1">Uncharacterized protein</fullName>
    </submittedName>
</protein>
<keyword evidence="2" id="KW-1185">Reference proteome</keyword>
<dbReference type="AlphaFoldDB" id="A0A392S8N5"/>
<evidence type="ECO:0000313" key="1">
    <source>
        <dbReference type="EMBL" id="MCI44255.1"/>
    </source>
</evidence>
<accession>A0A392S8N5</accession>
<dbReference type="Proteomes" id="UP000265520">
    <property type="component" value="Unassembled WGS sequence"/>
</dbReference>
<name>A0A392S8N5_9FABA</name>
<sequence length="77" mass="8163">MTHPFLMRCLNHNLFLALGSKSRVASNASSQAPLAKVNNLGLCPFQVTTRKRANPTDAGTTSKKPNLGAPVVTVTLS</sequence>
<comment type="caution">
    <text evidence="1">The sequence shown here is derived from an EMBL/GenBank/DDBJ whole genome shotgun (WGS) entry which is preliminary data.</text>
</comment>
<dbReference type="EMBL" id="LXQA010328078">
    <property type="protein sequence ID" value="MCI44255.1"/>
    <property type="molecule type" value="Genomic_DNA"/>
</dbReference>